<feature type="site" description="Interaction with tRNA" evidence="9">
    <location>
        <position position="337"/>
    </location>
</feature>
<feature type="domain" description="tRNA-specific 2-thiouridylase MnmA-like C-terminal" evidence="10">
    <location>
        <begin position="294"/>
        <end position="353"/>
    </location>
</feature>
<dbReference type="Pfam" id="PF20259">
    <property type="entry name" value="tRNA_Me_trans_M"/>
    <property type="match status" value="1"/>
</dbReference>
<evidence type="ECO:0000256" key="9">
    <source>
        <dbReference type="HAMAP-Rule" id="MF_00144"/>
    </source>
</evidence>
<dbReference type="Gene3D" id="2.30.30.280">
    <property type="entry name" value="Adenine nucleotide alpha hydrolases-like domains"/>
    <property type="match status" value="1"/>
</dbReference>
<keyword evidence="7" id="KW-1015">Disulfide bond</keyword>
<keyword evidence="12" id="KW-0489">Methyltransferase</keyword>
<keyword evidence="2 9" id="KW-0808">Transferase</keyword>
<dbReference type="NCBIfam" id="NF001138">
    <property type="entry name" value="PRK00143.1"/>
    <property type="match status" value="1"/>
</dbReference>
<evidence type="ECO:0000256" key="4">
    <source>
        <dbReference type="ARBA" id="ARBA00022741"/>
    </source>
</evidence>
<dbReference type="Pfam" id="PF03054">
    <property type="entry name" value="tRNA_Me_trans"/>
    <property type="match status" value="1"/>
</dbReference>
<dbReference type="InterPro" id="IPR046885">
    <property type="entry name" value="MnmA-like_C"/>
</dbReference>
<comment type="function">
    <text evidence="9">Catalyzes the 2-thiolation of uridine at the wobble position (U34) of tRNA, leading to the formation of s(2)U34.</text>
</comment>
<keyword evidence="1 9" id="KW-0820">tRNA-binding</keyword>
<dbReference type="CDD" id="cd01998">
    <property type="entry name" value="MnmA_TRMU-like"/>
    <property type="match status" value="1"/>
</dbReference>
<comment type="similarity">
    <text evidence="9">Belongs to the MnmA/TRMU family.</text>
</comment>
<evidence type="ECO:0000313" key="12">
    <source>
        <dbReference type="EMBL" id="SEM73513.1"/>
    </source>
</evidence>
<keyword evidence="13" id="KW-1185">Reference proteome</keyword>
<dbReference type="InterPro" id="IPR014729">
    <property type="entry name" value="Rossmann-like_a/b/a_fold"/>
</dbReference>
<evidence type="ECO:0000256" key="8">
    <source>
        <dbReference type="ARBA" id="ARBA00051542"/>
    </source>
</evidence>
<dbReference type="HAMAP" id="MF_00144">
    <property type="entry name" value="tRNA_thiouridyl_MnmA"/>
    <property type="match status" value="1"/>
</dbReference>
<dbReference type="Gene3D" id="2.40.30.10">
    <property type="entry name" value="Translation factors"/>
    <property type="match status" value="1"/>
</dbReference>
<comment type="catalytic activity">
    <reaction evidence="8 9">
        <text>S-sulfanyl-L-cysteinyl-[protein] + uridine(34) in tRNA + AH2 + ATP = 2-thiouridine(34) in tRNA + L-cysteinyl-[protein] + A + AMP + diphosphate + H(+)</text>
        <dbReference type="Rhea" id="RHEA:47032"/>
        <dbReference type="Rhea" id="RHEA-COMP:10131"/>
        <dbReference type="Rhea" id="RHEA-COMP:11726"/>
        <dbReference type="Rhea" id="RHEA-COMP:11727"/>
        <dbReference type="Rhea" id="RHEA-COMP:11728"/>
        <dbReference type="ChEBI" id="CHEBI:13193"/>
        <dbReference type="ChEBI" id="CHEBI:15378"/>
        <dbReference type="ChEBI" id="CHEBI:17499"/>
        <dbReference type="ChEBI" id="CHEBI:29950"/>
        <dbReference type="ChEBI" id="CHEBI:30616"/>
        <dbReference type="ChEBI" id="CHEBI:33019"/>
        <dbReference type="ChEBI" id="CHEBI:61963"/>
        <dbReference type="ChEBI" id="CHEBI:65315"/>
        <dbReference type="ChEBI" id="CHEBI:87170"/>
        <dbReference type="ChEBI" id="CHEBI:456215"/>
        <dbReference type="EC" id="2.8.1.13"/>
    </reaction>
</comment>
<keyword evidence="6 9" id="KW-0694">RNA-binding</keyword>
<dbReference type="EC" id="2.8.1.13" evidence="9"/>
<dbReference type="InterPro" id="IPR046884">
    <property type="entry name" value="MnmA-like_central"/>
</dbReference>
<feature type="region of interest" description="Interaction with tRNA" evidence="9">
    <location>
        <begin position="149"/>
        <end position="151"/>
    </location>
</feature>
<feature type="binding site" evidence="9">
    <location>
        <position position="123"/>
    </location>
    <ligand>
        <name>ATP</name>
        <dbReference type="ChEBI" id="CHEBI:30616"/>
    </ligand>
</feature>
<evidence type="ECO:0000256" key="7">
    <source>
        <dbReference type="ARBA" id="ARBA00023157"/>
    </source>
</evidence>
<evidence type="ECO:0000256" key="5">
    <source>
        <dbReference type="ARBA" id="ARBA00022840"/>
    </source>
</evidence>
<dbReference type="AlphaFoldDB" id="A0A1H8ASH7"/>
<proteinExistence type="inferred from homology"/>
<dbReference type="GO" id="GO:0008168">
    <property type="term" value="F:methyltransferase activity"/>
    <property type="evidence" value="ECO:0007669"/>
    <property type="project" value="UniProtKB-KW"/>
</dbReference>
<reference evidence="12 13" key="1">
    <citation type="submission" date="2016-10" db="EMBL/GenBank/DDBJ databases">
        <authorList>
            <person name="de Groot N.N."/>
        </authorList>
    </citation>
    <scope>NUCLEOTIDE SEQUENCE [LARGE SCALE GENOMIC DNA]</scope>
    <source>
        <strain evidence="12 13">CGMCC 1.5070</strain>
    </source>
</reference>
<keyword evidence="5 9" id="KW-0067">ATP-binding</keyword>
<comment type="caution">
    <text evidence="9">Lacks conserved residue(s) required for the propagation of feature annotation.</text>
</comment>
<evidence type="ECO:0000256" key="6">
    <source>
        <dbReference type="ARBA" id="ARBA00022884"/>
    </source>
</evidence>
<protein>
    <recommendedName>
        <fullName evidence="9">tRNA-specific 2-thiouridylase MnmA</fullName>
        <ecNumber evidence="9">2.8.1.13</ecNumber>
    </recommendedName>
</protein>
<dbReference type="GO" id="GO:0000049">
    <property type="term" value="F:tRNA binding"/>
    <property type="evidence" value="ECO:0007669"/>
    <property type="project" value="UniProtKB-KW"/>
</dbReference>
<feature type="binding site" evidence="9">
    <location>
        <begin position="16"/>
        <end position="23"/>
    </location>
    <ligand>
        <name>ATP</name>
        <dbReference type="ChEBI" id="CHEBI:30616"/>
    </ligand>
</feature>
<feature type="domain" description="tRNA-specific 2-thiouridylase MnmA-like central" evidence="11">
    <location>
        <begin position="209"/>
        <end position="270"/>
    </location>
</feature>
<dbReference type="EMBL" id="FOCG01000001">
    <property type="protein sequence ID" value="SEM73513.1"/>
    <property type="molecule type" value="Genomic_DNA"/>
</dbReference>
<dbReference type="GO" id="GO:0103016">
    <property type="term" value="F:tRNA-uridine 2-sulfurtransferase activity"/>
    <property type="evidence" value="ECO:0007669"/>
    <property type="project" value="UniProtKB-EC"/>
</dbReference>
<dbReference type="GO" id="GO:0032259">
    <property type="term" value="P:methylation"/>
    <property type="evidence" value="ECO:0007669"/>
    <property type="project" value="UniProtKB-KW"/>
</dbReference>
<dbReference type="STRING" id="474960.SAMN05216180_1511"/>
<dbReference type="NCBIfam" id="TIGR00420">
    <property type="entry name" value="trmU"/>
    <property type="match status" value="1"/>
</dbReference>
<feature type="active site" description="Nucleophile" evidence="9">
    <location>
        <position position="99"/>
    </location>
</feature>
<keyword evidence="3 9" id="KW-0819">tRNA processing</keyword>
<feature type="active site" description="Cysteine persulfide intermediate" evidence="9">
    <location>
        <position position="199"/>
    </location>
</feature>
<accession>A0A1H8ASH7</accession>
<dbReference type="Proteomes" id="UP000199158">
    <property type="component" value="Unassembled WGS sequence"/>
</dbReference>
<evidence type="ECO:0000256" key="1">
    <source>
        <dbReference type="ARBA" id="ARBA00022555"/>
    </source>
</evidence>
<sequence>MTAMPVNTNGKRVLVALSGGVDSSACVYLLQKAGYTVEAVVLDLFPAAAPTVEAAQQTAHLLNIKLHVVTEHKAFLQNVILPFCEEYRMGRTPNPCVMCNPSTKFHFILKVADELGFDYIATGHYASVQCITAEGSERYLLKKSDFLPRDQSYMLYRLGQNVLSRLLLPLQHLTKDEVRAIASEAKLPCASKPDSQEICFIPDNDYPAYIENLLGKLPAGDFIAPDGIPCGKHKGILHYTVGQRKGLGIALGRPVFIKSIDAETNRIYLADSGEEYANGVLLHSCVVHPHPILADTMHLGVKIRSVAKEAPATVTLLPNGNARVLFDTPQRAPAPGQSVVWYHGDCVVGGGYITEQI</sequence>
<dbReference type="Gene3D" id="3.40.50.620">
    <property type="entry name" value="HUPs"/>
    <property type="match status" value="1"/>
</dbReference>
<dbReference type="PANTHER" id="PTHR11933">
    <property type="entry name" value="TRNA 5-METHYLAMINOMETHYL-2-THIOURIDYLATE -METHYLTRANSFERASE"/>
    <property type="match status" value="1"/>
</dbReference>
<evidence type="ECO:0000256" key="3">
    <source>
        <dbReference type="ARBA" id="ARBA00022694"/>
    </source>
</evidence>
<organism evidence="12 13">
    <name type="scientific">Hydrogenoanaerobacterium saccharovorans</name>
    <dbReference type="NCBI Taxonomy" id="474960"/>
    <lineage>
        <taxon>Bacteria</taxon>
        <taxon>Bacillati</taxon>
        <taxon>Bacillota</taxon>
        <taxon>Clostridia</taxon>
        <taxon>Eubacteriales</taxon>
        <taxon>Oscillospiraceae</taxon>
        <taxon>Hydrogenoanaerobacterium</taxon>
    </lineage>
</organism>
<name>A0A1H8ASH7_9FIRM</name>
<keyword evidence="4 9" id="KW-0547">Nucleotide-binding</keyword>
<keyword evidence="9" id="KW-0963">Cytoplasm</keyword>
<evidence type="ECO:0000313" key="13">
    <source>
        <dbReference type="Proteomes" id="UP000199158"/>
    </source>
</evidence>
<feature type="binding site" evidence="9">
    <location>
        <position position="42"/>
    </location>
    <ligand>
        <name>ATP</name>
        <dbReference type="ChEBI" id="CHEBI:30616"/>
    </ligand>
</feature>
<dbReference type="PANTHER" id="PTHR11933:SF5">
    <property type="entry name" value="MITOCHONDRIAL TRNA-SPECIFIC 2-THIOURIDYLASE 1"/>
    <property type="match status" value="1"/>
</dbReference>
<dbReference type="SUPFAM" id="SSF52402">
    <property type="entry name" value="Adenine nucleotide alpha hydrolases-like"/>
    <property type="match status" value="1"/>
</dbReference>
<evidence type="ECO:0000259" key="10">
    <source>
        <dbReference type="Pfam" id="PF20258"/>
    </source>
</evidence>
<evidence type="ECO:0000256" key="2">
    <source>
        <dbReference type="ARBA" id="ARBA00022679"/>
    </source>
</evidence>
<dbReference type="InterPro" id="IPR023382">
    <property type="entry name" value="MnmA-like_central_sf"/>
</dbReference>
<feature type="site" description="Interaction with tRNA" evidence="9">
    <location>
        <position position="124"/>
    </location>
</feature>
<evidence type="ECO:0000259" key="11">
    <source>
        <dbReference type="Pfam" id="PF20259"/>
    </source>
</evidence>
<gene>
    <name evidence="9" type="primary">mnmA</name>
    <name evidence="12" type="ORF">SAMN05216180_1511</name>
</gene>
<comment type="subcellular location">
    <subcellularLocation>
        <location evidence="9">Cytoplasm</location>
    </subcellularLocation>
</comment>
<dbReference type="Pfam" id="PF20258">
    <property type="entry name" value="tRNA_Me_trans_C"/>
    <property type="match status" value="1"/>
</dbReference>
<dbReference type="InterPro" id="IPR004506">
    <property type="entry name" value="MnmA-like"/>
</dbReference>
<dbReference type="GO" id="GO:0005737">
    <property type="term" value="C:cytoplasm"/>
    <property type="evidence" value="ECO:0007669"/>
    <property type="project" value="UniProtKB-SubCell"/>
</dbReference>
<dbReference type="GO" id="GO:0002143">
    <property type="term" value="P:tRNA wobble position uridine thiolation"/>
    <property type="evidence" value="ECO:0007669"/>
    <property type="project" value="TreeGrafter"/>
</dbReference>
<dbReference type="GO" id="GO:0005524">
    <property type="term" value="F:ATP binding"/>
    <property type="evidence" value="ECO:0007669"/>
    <property type="project" value="UniProtKB-KW"/>
</dbReference>